<dbReference type="InterPro" id="IPR057670">
    <property type="entry name" value="SH3_retrovirus"/>
</dbReference>
<evidence type="ECO:0000313" key="3">
    <source>
        <dbReference type="EMBL" id="GEY37235.1"/>
    </source>
</evidence>
<feature type="domain" description="Retroviral polymerase SH3-like" evidence="2">
    <location>
        <begin position="23"/>
        <end position="88"/>
    </location>
</feature>
<comment type="caution">
    <text evidence="3">The sequence shown here is derived from an EMBL/GenBank/DDBJ whole genome shotgun (WGS) entry which is preliminary data.</text>
</comment>
<proteinExistence type="predicted"/>
<evidence type="ECO:0000259" key="1">
    <source>
        <dbReference type="Pfam" id="PF07727"/>
    </source>
</evidence>
<dbReference type="InterPro" id="IPR013103">
    <property type="entry name" value="RVT_2"/>
</dbReference>
<dbReference type="AlphaFoldDB" id="A0A699HK51"/>
<reference evidence="3" key="1">
    <citation type="journal article" date="2019" name="Sci. Rep.">
        <title>Draft genome of Tanacetum cinerariifolium, the natural source of mosquito coil.</title>
        <authorList>
            <person name="Yamashiro T."/>
            <person name="Shiraishi A."/>
            <person name="Satake H."/>
            <person name="Nakayama K."/>
        </authorList>
    </citation>
    <scope>NUCLEOTIDE SEQUENCE</scope>
</reference>
<dbReference type="PANTHER" id="PTHR11439">
    <property type="entry name" value="GAG-POL-RELATED RETROTRANSPOSON"/>
    <property type="match status" value="1"/>
</dbReference>
<feature type="domain" description="Reverse transcriptase Ty1/copia-type" evidence="1">
    <location>
        <begin position="178"/>
        <end position="223"/>
    </location>
</feature>
<name>A0A699HK51_TANCI</name>
<dbReference type="Pfam" id="PF07727">
    <property type="entry name" value="RVT_2"/>
    <property type="match status" value="1"/>
</dbReference>
<organism evidence="3">
    <name type="scientific">Tanacetum cinerariifolium</name>
    <name type="common">Dalmatian daisy</name>
    <name type="synonym">Chrysanthemum cinerariifolium</name>
    <dbReference type="NCBI Taxonomy" id="118510"/>
    <lineage>
        <taxon>Eukaryota</taxon>
        <taxon>Viridiplantae</taxon>
        <taxon>Streptophyta</taxon>
        <taxon>Embryophyta</taxon>
        <taxon>Tracheophyta</taxon>
        <taxon>Spermatophyta</taxon>
        <taxon>Magnoliopsida</taxon>
        <taxon>eudicotyledons</taxon>
        <taxon>Gunneridae</taxon>
        <taxon>Pentapetalae</taxon>
        <taxon>asterids</taxon>
        <taxon>campanulids</taxon>
        <taxon>Asterales</taxon>
        <taxon>Asteraceae</taxon>
        <taxon>Asteroideae</taxon>
        <taxon>Anthemideae</taxon>
        <taxon>Anthemidinae</taxon>
        <taxon>Tanacetum</taxon>
    </lineage>
</organism>
<sequence length="414" mass="46994">MITPYELQTKRKPNLNYLRVWGCREVVRHPDPKLKNLGERDIKCIFVRYAKHSKAFRLYIIEPNDSVLINSIIESMDAIFDENKFSSVPRPSQRSLVNETKDIGCSVVPEEVVQQPKPKLRKSKRNRTPKDVGHEFQLYLIEGTRNEVLADLPPGCKPLSCKWIFKRKLKVDGTIEKYKMDVKTAFLNCDLDEEVYMNQPQGFIMPGNVNKVCKLIKSLYGLKFSMKDMREADVILCIRIKHESNGIAISQSYYIENVLKKFNYFDCTPVSTPMNTSEKLMPNNGKVVSQLEYSRVIGCLMYAMTCTRHDIAFVVGKLSSNTEDNSSTNGWVFLLGGGAISWAFKKQTCITGLTMKSEFVALTATVCKTRTFALGDKPYFFFAPEGKPPWRGLNPRPLACGNNLPKVTLGGHLS</sequence>
<dbReference type="EMBL" id="BKCJ010173084">
    <property type="protein sequence ID" value="GEY37235.1"/>
    <property type="molecule type" value="Genomic_DNA"/>
</dbReference>
<evidence type="ECO:0000259" key="2">
    <source>
        <dbReference type="Pfam" id="PF25597"/>
    </source>
</evidence>
<accession>A0A699HK51</accession>
<dbReference type="Pfam" id="PF25597">
    <property type="entry name" value="SH3_retrovirus"/>
    <property type="match status" value="1"/>
</dbReference>
<gene>
    <name evidence="3" type="ORF">Tci_409209</name>
</gene>
<dbReference type="PANTHER" id="PTHR11439:SF521">
    <property type="entry name" value="RNA-DIRECTED DNA POLYMERASE"/>
    <property type="match status" value="1"/>
</dbReference>
<protein>
    <submittedName>
        <fullName evidence="3">Uncharacterized protein</fullName>
    </submittedName>
</protein>